<feature type="transmembrane region" description="Helical" evidence="1">
    <location>
        <begin position="260"/>
        <end position="281"/>
    </location>
</feature>
<feature type="transmembrane region" description="Helical" evidence="1">
    <location>
        <begin position="318"/>
        <end position="337"/>
    </location>
</feature>
<feature type="transmembrane region" description="Helical" evidence="1">
    <location>
        <begin position="41"/>
        <end position="59"/>
    </location>
</feature>
<feature type="transmembrane region" description="Helical" evidence="1">
    <location>
        <begin position="485"/>
        <end position="506"/>
    </location>
</feature>
<evidence type="ECO:0008006" key="4">
    <source>
        <dbReference type="Google" id="ProtNLM"/>
    </source>
</evidence>
<gene>
    <name evidence="2" type="ORF">KCQ71_00140</name>
</gene>
<feature type="transmembrane region" description="Helical" evidence="1">
    <location>
        <begin position="145"/>
        <end position="170"/>
    </location>
</feature>
<keyword evidence="1" id="KW-0472">Membrane</keyword>
<keyword evidence="1" id="KW-1133">Transmembrane helix</keyword>
<comment type="caution">
    <text evidence="2">The sequence shown here is derived from an EMBL/GenBank/DDBJ whole genome shotgun (WGS) entry which is preliminary data.</text>
</comment>
<protein>
    <recommendedName>
        <fullName evidence="4">ABC-2 type transport system permease protein</fullName>
    </recommendedName>
</protein>
<keyword evidence="3" id="KW-1185">Reference proteome</keyword>
<evidence type="ECO:0000313" key="2">
    <source>
        <dbReference type="EMBL" id="MBZ2194544.1"/>
    </source>
</evidence>
<evidence type="ECO:0000313" key="3">
    <source>
        <dbReference type="Proteomes" id="UP000826651"/>
    </source>
</evidence>
<evidence type="ECO:0000256" key="1">
    <source>
        <dbReference type="SAM" id="Phobius"/>
    </source>
</evidence>
<feature type="transmembrane region" description="Helical" evidence="1">
    <location>
        <begin position="104"/>
        <end position="124"/>
    </location>
</feature>
<reference evidence="2 3" key="1">
    <citation type="submission" date="2021-04" db="EMBL/GenBank/DDBJ databases">
        <title>Ruania sp. nov., isolated from sandy soil of mangrove forest.</title>
        <authorList>
            <person name="Ge X."/>
            <person name="Huang R."/>
            <person name="Liu W."/>
        </authorList>
    </citation>
    <scope>NUCLEOTIDE SEQUENCE [LARGE SCALE GENOMIC DNA]</scope>
    <source>
        <strain evidence="2 3">N2-46</strain>
    </source>
</reference>
<dbReference type="RefSeq" id="WP_223401550.1">
    <property type="nucleotide sequence ID" value="NZ_JAGSHT010000001.1"/>
</dbReference>
<dbReference type="Proteomes" id="UP000826651">
    <property type="component" value="Unassembled WGS sequence"/>
</dbReference>
<organism evidence="2 3">
    <name type="scientific">Occultella gossypii</name>
    <dbReference type="NCBI Taxonomy" id="2800820"/>
    <lineage>
        <taxon>Bacteria</taxon>
        <taxon>Bacillati</taxon>
        <taxon>Actinomycetota</taxon>
        <taxon>Actinomycetes</taxon>
        <taxon>Micrococcales</taxon>
        <taxon>Ruaniaceae</taxon>
        <taxon>Occultella</taxon>
    </lineage>
</organism>
<name>A0ABS7S4M3_9MICO</name>
<accession>A0ABS7S4M3</accession>
<feature type="transmembrane region" description="Helical" evidence="1">
    <location>
        <begin position="212"/>
        <end position="230"/>
    </location>
</feature>
<feature type="transmembrane region" description="Helical" evidence="1">
    <location>
        <begin position="458"/>
        <end position="478"/>
    </location>
</feature>
<feature type="transmembrane region" description="Helical" evidence="1">
    <location>
        <begin position="526"/>
        <end position="549"/>
    </location>
</feature>
<feature type="transmembrane region" description="Helical" evidence="1">
    <location>
        <begin position="364"/>
        <end position="387"/>
    </location>
</feature>
<feature type="transmembrane region" description="Helical" evidence="1">
    <location>
        <begin position="182"/>
        <end position="205"/>
    </location>
</feature>
<keyword evidence="1" id="KW-0812">Transmembrane</keyword>
<sequence>MSSATAHSLAERPAAARTRAGTLAGTWNLVRFILRRDRVRLAVWAGSVVAFYAYFTFALDTVFSDPAARQGRAAVMETPAGIVMGGPGYGLDDYTTGVAIANEGIVWMVLALATMSILHVVRHTRAEEESGRSELVRAAVVGRHAPAAAAVITLVLSQAVIAAVGALAMVGVGTDMAVVDSFGVTIGSGLSALVFGAVAVVFCQVMDHGRGAIGASLAVVGLAFVIRAAGDMRELGGSTLSWFSPFAWAQQMRSFVELRWWPALLSVAATVVLLWLGAALASRRDFGGGLVASRAGRADARPTLRSPFVLAWRQQSSALLWSALGLGLMWYATGTLMPEIGSMIGDMVADNLAAAQIFGPDTSVLSVTFLGVMIMFAALCCAAYAIVLGGRPNGEERAGRVEVALALPVSRSRWLGSQLLVVGLGTLIVLTVSVYGMWLGAVTVGWEDQTFADYTVVLLAYLPALGVYLGLVAALFAWLPRLTGLAWALLAYSFVVGMFGGLFELPDWALRLSPLDWVPAPFLEDVAVGDVLGLWAVAIVLLALAFVGFRRRDVVTT</sequence>
<proteinExistence type="predicted"/>
<feature type="transmembrane region" description="Helical" evidence="1">
    <location>
        <begin position="419"/>
        <end position="438"/>
    </location>
</feature>
<dbReference type="EMBL" id="JAGSHT010000001">
    <property type="protein sequence ID" value="MBZ2194544.1"/>
    <property type="molecule type" value="Genomic_DNA"/>
</dbReference>